<gene>
    <name evidence="1" type="ORF">TCLT_LOCUS2587</name>
</gene>
<dbReference type="EMBL" id="UYYF01000575">
    <property type="protein sequence ID" value="VDM98628.1"/>
    <property type="molecule type" value="Genomic_DNA"/>
</dbReference>
<evidence type="ECO:0000313" key="2">
    <source>
        <dbReference type="Proteomes" id="UP000276776"/>
    </source>
</evidence>
<sequence length="78" mass="8847">MTWDGIVTNFHNCYAKVISISDQVEAYIQSIVLQKTLESISFDQRSGFDEDEAAEISSAELSAGRMQRECQNTIQRQN</sequence>
<accession>A0A0N5CQT6</accession>
<reference evidence="3" key="1">
    <citation type="submission" date="2017-02" db="UniProtKB">
        <authorList>
            <consortium name="WormBaseParasite"/>
        </authorList>
    </citation>
    <scope>IDENTIFICATION</scope>
</reference>
<evidence type="ECO:0000313" key="1">
    <source>
        <dbReference type="EMBL" id="VDM98628.1"/>
    </source>
</evidence>
<dbReference type="OrthoDB" id="6493019at2759"/>
<organism evidence="3">
    <name type="scientific">Thelazia callipaeda</name>
    <name type="common">Oriental eyeworm</name>
    <name type="synonym">Parasitic nematode</name>
    <dbReference type="NCBI Taxonomy" id="103827"/>
    <lineage>
        <taxon>Eukaryota</taxon>
        <taxon>Metazoa</taxon>
        <taxon>Ecdysozoa</taxon>
        <taxon>Nematoda</taxon>
        <taxon>Chromadorea</taxon>
        <taxon>Rhabditida</taxon>
        <taxon>Spirurina</taxon>
        <taxon>Spiruromorpha</taxon>
        <taxon>Thelazioidea</taxon>
        <taxon>Thelaziidae</taxon>
        <taxon>Thelazia</taxon>
    </lineage>
</organism>
<name>A0A0N5CQT6_THECL</name>
<proteinExistence type="predicted"/>
<reference evidence="1 2" key="2">
    <citation type="submission" date="2018-11" db="EMBL/GenBank/DDBJ databases">
        <authorList>
            <consortium name="Pathogen Informatics"/>
        </authorList>
    </citation>
    <scope>NUCLEOTIDE SEQUENCE [LARGE SCALE GENOMIC DNA]</scope>
</reference>
<evidence type="ECO:0000313" key="3">
    <source>
        <dbReference type="WBParaSite" id="TCLT_0000258601-mRNA-1"/>
    </source>
</evidence>
<dbReference type="Proteomes" id="UP000276776">
    <property type="component" value="Unassembled WGS sequence"/>
</dbReference>
<dbReference type="WBParaSite" id="TCLT_0000258601-mRNA-1">
    <property type="protein sequence ID" value="TCLT_0000258601-mRNA-1"/>
    <property type="gene ID" value="TCLT_0000258601"/>
</dbReference>
<protein>
    <submittedName>
        <fullName evidence="3">Reverse transcriptase</fullName>
    </submittedName>
</protein>
<dbReference type="AlphaFoldDB" id="A0A0N5CQT6"/>
<keyword evidence="2" id="KW-1185">Reference proteome</keyword>